<dbReference type="GO" id="GO:0005524">
    <property type="term" value="F:ATP binding"/>
    <property type="evidence" value="ECO:0007669"/>
    <property type="project" value="UniProtKB-KW"/>
</dbReference>
<comment type="caution">
    <text evidence="4">The sequence shown here is derived from an EMBL/GenBank/DDBJ whole genome shotgun (WGS) entry which is preliminary data.</text>
</comment>
<reference evidence="4 5" key="1">
    <citation type="submission" date="2016-11" db="EMBL/GenBank/DDBJ databases">
        <title>The macronuclear genome of Stentor coeruleus: a giant cell with tiny introns.</title>
        <authorList>
            <person name="Slabodnick M."/>
            <person name="Ruby J.G."/>
            <person name="Reiff S.B."/>
            <person name="Swart E.C."/>
            <person name="Gosai S."/>
            <person name="Prabakaran S."/>
            <person name="Witkowska E."/>
            <person name="Larue G.E."/>
            <person name="Fisher S."/>
            <person name="Freeman R.M."/>
            <person name="Gunawardena J."/>
            <person name="Chu W."/>
            <person name="Stover N.A."/>
            <person name="Gregory B.D."/>
            <person name="Nowacki M."/>
            <person name="Derisi J."/>
            <person name="Roy S.W."/>
            <person name="Marshall W.F."/>
            <person name="Sood P."/>
        </authorList>
    </citation>
    <scope>NUCLEOTIDE SEQUENCE [LARGE SCALE GENOMIC DNA]</scope>
    <source>
        <strain evidence="4">WM001</strain>
    </source>
</reference>
<dbReference type="GO" id="GO:0036064">
    <property type="term" value="C:ciliary basal body"/>
    <property type="evidence" value="ECO:0007669"/>
    <property type="project" value="TreeGrafter"/>
</dbReference>
<dbReference type="AlphaFoldDB" id="A0A1R2B872"/>
<evidence type="ECO:0000313" key="4">
    <source>
        <dbReference type="EMBL" id="OMJ72984.1"/>
    </source>
</evidence>
<dbReference type="Proteomes" id="UP000187209">
    <property type="component" value="Unassembled WGS sequence"/>
</dbReference>
<protein>
    <recommendedName>
        <fullName evidence="6">Tubulin--tyrosine ligase-like protein 9</fullName>
    </recommendedName>
</protein>
<accession>A0A1R2B872</accession>
<organism evidence="4 5">
    <name type="scientific">Stentor coeruleus</name>
    <dbReference type="NCBI Taxonomy" id="5963"/>
    <lineage>
        <taxon>Eukaryota</taxon>
        <taxon>Sar</taxon>
        <taxon>Alveolata</taxon>
        <taxon>Ciliophora</taxon>
        <taxon>Postciliodesmatophora</taxon>
        <taxon>Heterotrichea</taxon>
        <taxon>Heterotrichida</taxon>
        <taxon>Stentoridae</taxon>
        <taxon>Stentor</taxon>
    </lineage>
</organism>
<dbReference type="InterPro" id="IPR004344">
    <property type="entry name" value="TTL/TTLL_fam"/>
</dbReference>
<gene>
    <name evidence="4" type="ORF">SteCoe_28436</name>
</gene>
<dbReference type="PANTHER" id="PTHR12241">
    <property type="entry name" value="TUBULIN POLYGLUTAMYLASE"/>
    <property type="match status" value="1"/>
</dbReference>
<keyword evidence="3" id="KW-0067">ATP-binding</keyword>
<dbReference type="GO" id="GO:0070740">
    <property type="term" value="F:tubulin-glutamic acid ligase activity"/>
    <property type="evidence" value="ECO:0007669"/>
    <property type="project" value="TreeGrafter"/>
</dbReference>
<dbReference type="SUPFAM" id="SSF56059">
    <property type="entry name" value="Glutathione synthetase ATP-binding domain-like"/>
    <property type="match status" value="1"/>
</dbReference>
<dbReference type="PANTHER" id="PTHR12241:SF147">
    <property type="entry name" value="TUBULIN POLYGLUTAMYLASE TTLL7"/>
    <property type="match status" value="1"/>
</dbReference>
<keyword evidence="1" id="KW-0436">Ligase</keyword>
<dbReference type="EMBL" id="MPUH01000857">
    <property type="protein sequence ID" value="OMJ72984.1"/>
    <property type="molecule type" value="Genomic_DNA"/>
</dbReference>
<keyword evidence="5" id="KW-1185">Reference proteome</keyword>
<evidence type="ECO:0000256" key="2">
    <source>
        <dbReference type="ARBA" id="ARBA00022741"/>
    </source>
</evidence>
<evidence type="ECO:0000256" key="3">
    <source>
        <dbReference type="ARBA" id="ARBA00022840"/>
    </source>
</evidence>
<dbReference type="PROSITE" id="PS51221">
    <property type="entry name" value="TTL"/>
    <property type="match status" value="1"/>
</dbReference>
<evidence type="ECO:0000313" key="5">
    <source>
        <dbReference type="Proteomes" id="UP000187209"/>
    </source>
</evidence>
<dbReference type="GO" id="GO:0000226">
    <property type="term" value="P:microtubule cytoskeleton organization"/>
    <property type="evidence" value="ECO:0007669"/>
    <property type="project" value="TreeGrafter"/>
</dbReference>
<keyword evidence="2" id="KW-0547">Nucleotide-binding</keyword>
<dbReference type="GO" id="GO:0015631">
    <property type="term" value="F:tubulin binding"/>
    <property type="evidence" value="ECO:0007669"/>
    <property type="project" value="TreeGrafter"/>
</dbReference>
<evidence type="ECO:0008006" key="6">
    <source>
        <dbReference type="Google" id="ProtNLM"/>
    </source>
</evidence>
<dbReference type="OrthoDB" id="202825at2759"/>
<sequence length="513" mass="59538">MDDLVIVSVANTQYEVITEVTNDMKWKVNNEAGDMNFDIFWQDNALTPDQLSQLKPHQRINHFPGMYAVARKDHLGKNLKAMRYAFPNTYNYFPPTWVLPKDLADLKNQFNEKRAKTFICKPEASSQGKGIFLTRKLEEIPERCVVQRYLHKPYLIDGLKFDLRVYVLILGCDPLRMFIHKEGLVRLATEPYTSPMTNNLGEVCMHLTNYAINKNSSKFQFNQSSDDDYSGHKRSLSKFIEKLKEKGENTEVLWADISDMIVKTMCVAQPLLAHLYRSSQPNDPTNSICFQILGFDIFLDSKLKPYLLEVNHTPSFTTDTPLDLQVKKAIIGDAMRMLGMHRRSEIDIKSMRNNRGMKEIRSLRLELKEKWMQSRSEIEEKFRGGYTRIFPADNVELYEEYMHAARDVWLTNLGIRKKESKDRTQAKSVVQPNLPKPIKILKPIGTPNVYYRKSNSPLFIKSIKNFYPPPIKKQVQKLPAIKLAYGLFIQPRLFDFNDSGHTIVPNREQEKQG</sequence>
<dbReference type="Gene3D" id="3.30.470.20">
    <property type="entry name" value="ATP-grasp fold, B domain"/>
    <property type="match status" value="1"/>
</dbReference>
<dbReference type="Pfam" id="PF03133">
    <property type="entry name" value="TTL"/>
    <property type="match status" value="1"/>
</dbReference>
<proteinExistence type="predicted"/>
<evidence type="ECO:0000256" key="1">
    <source>
        <dbReference type="ARBA" id="ARBA00022598"/>
    </source>
</evidence>
<name>A0A1R2B872_9CILI</name>